<dbReference type="Proteomes" id="UP000199615">
    <property type="component" value="Unassembled WGS sequence"/>
</dbReference>
<organism evidence="1 2">
    <name type="scientific">Rhodopseudomonas pseudopalustris</name>
    <dbReference type="NCBI Taxonomy" id="1513892"/>
    <lineage>
        <taxon>Bacteria</taxon>
        <taxon>Pseudomonadati</taxon>
        <taxon>Pseudomonadota</taxon>
        <taxon>Alphaproteobacteria</taxon>
        <taxon>Hyphomicrobiales</taxon>
        <taxon>Nitrobacteraceae</taxon>
        <taxon>Rhodopseudomonas</taxon>
    </lineage>
</organism>
<evidence type="ECO:0000313" key="1">
    <source>
        <dbReference type="EMBL" id="SEO11594.1"/>
    </source>
</evidence>
<gene>
    <name evidence="1" type="ORF">SAMN05444123_101336</name>
</gene>
<keyword evidence="2" id="KW-1185">Reference proteome</keyword>
<dbReference type="AlphaFoldDB" id="A0A1H8M2F1"/>
<accession>A0A1H8M2F1</accession>
<reference evidence="2" key="1">
    <citation type="submission" date="2016-10" db="EMBL/GenBank/DDBJ databases">
        <authorList>
            <person name="Varghese N."/>
            <person name="Submissions S."/>
        </authorList>
    </citation>
    <scope>NUCLEOTIDE SEQUENCE [LARGE SCALE GENOMIC DNA]</scope>
    <source>
        <strain evidence="2">DSM 123</strain>
    </source>
</reference>
<proteinExistence type="predicted"/>
<sequence length="42" mass="4266">MPGAAAAVIGPALSVVSPVVLLLRNAAILLLRNTAITIREAE</sequence>
<dbReference type="EMBL" id="FODT01000001">
    <property type="protein sequence ID" value="SEO11594.1"/>
    <property type="molecule type" value="Genomic_DNA"/>
</dbReference>
<name>A0A1H8M2F1_9BRAD</name>
<protein>
    <submittedName>
        <fullName evidence="1">Uncharacterized protein</fullName>
    </submittedName>
</protein>
<evidence type="ECO:0000313" key="2">
    <source>
        <dbReference type="Proteomes" id="UP000199615"/>
    </source>
</evidence>